<reference evidence="1 2" key="2">
    <citation type="submission" date="2018-09" db="EMBL/GenBank/DDBJ databases">
        <title>Giant CbK-like Caulobacter bacteriophages have genetically divergent genomes.</title>
        <authorList>
            <person name="Wilson K."/>
            <person name="Ely B."/>
        </authorList>
    </citation>
    <scope>NUCLEOTIDE SEQUENCE [LARGE SCALE GENOMIC DNA]</scope>
</reference>
<accession>A0A385EF60</accession>
<dbReference type="Proteomes" id="UP000259421">
    <property type="component" value="Segment"/>
</dbReference>
<sequence>MALRLRKTNPTRWNGNGFGRDAAEWELVDYPGWALYRSGGWWYAKNGDQVVHADYRDQLLKKLEPIVTASA</sequence>
<evidence type="ECO:0000313" key="2">
    <source>
        <dbReference type="Proteomes" id="UP000259421"/>
    </source>
</evidence>
<dbReference type="EMBL" id="MH588546">
    <property type="protein sequence ID" value="AXQ69427.1"/>
    <property type="molecule type" value="Genomic_DNA"/>
</dbReference>
<keyword evidence="2" id="KW-1185">Reference proteome</keyword>
<evidence type="ECO:0000313" key="1">
    <source>
        <dbReference type="EMBL" id="AXQ69427.1"/>
    </source>
</evidence>
<reference evidence="2" key="1">
    <citation type="submission" date="2018-07" db="EMBL/GenBank/DDBJ databases">
        <title>Giant CbK-like Caulobacter bacteriophages have genetically divergent genomes.</title>
        <authorList>
            <person name="Wilson K.M."/>
            <person name="Ely B."/>
        </authorList>
    </citation>
    <scope>NUCLEOTIDE SEQUENCE [LARGE SCALE GENOMIC DNA]</scope>
</reference>
<gene>
    <name evidence="1" type="ORF">CcrBL9_gp403</name>
</gene>
<organism evidence="1 2">
    <name type="scientific">Caulobacter phage CcrBL9</name>
    <dbReference type="NCBI Taxonomy" id="2283270"/>
    <lineage>
        <taxon>Viruses</taxon>
        <taxon>Duplodnaviria</taxon>
        <taxon>Heunggongvirae</taxon>
        <taxon>Uroviricota</taxon>
        <taxon>Caudoviricetes</taxon>
        <taxon>Jeanschmidtviridae</taxon>
        <taxon>Bertelyvirus</taxon>
        <taxon>Bertelyvirus BL9</taxon>
    </lineage>
</organism>
<protein>
    <submittedName>
        <fullName evidence="1">Uncharacterized protein</fullName>
    </submittedName>
</protein>
<name>A0A385EF60_9CAUD</name>
<proteinExistence type="predicted"/>